<comment type="catalytic activity">
    <reaction evidence="4">
        <text>S-methyl-5'-thioadenosine + H2O + H(+) = S-methyl-5'-thioinosine + NH4(+)</text>
        <dbReference type="Rhea" id="RHEA:25025"/>
        <dbReference type="ChEBI" id="CHEBI:15377"/>
        <dbReference type="ChEBI" id="CHEBI:15378"/>
        <dbReference type="ChEBI" id="CHEBI:17509"/>
        <dbReference type="ChEBI" id="CHEBI:28938"/>
        <dbReference type="ChEBI" id="CHEBI:48595"/>
        <dbReference type="EC" id="3.5.4.31"/>
    </reaction>
</comment>
<dbReference type="EC" id="3.5.4.28" evidence="4"/>
<evidence type="ECO:0000259" key="5">
    <source>
        <dbReference type="Pfam" id="PF01979"/>
    </source>
</evidence>
<name>A0ABU3NXB4_9FIRM</name>
<dbReference type="Gene3D" id="2.30.40.10">
    <property type="entry name" value="Urease, subunit C, domain 1"/>
    <property type="match status" value="1"/>
</dbReference>
<dbReference type="InterPro" id="IPR011059">
    <property type="entry name" value="Metal-dep_hydrolase_composite"/>
</dbReference>
<dbReference type="Pfam" id="PF01979">
    <property type="entry name" value="Amidohydro_1"/>
    <property type="match status" value="1"/>
</dbReference>
<dbReference type="EC" id="3.5.4.31" evidence="4"/>
<dbReference type="Proteomes" id="UP001254848">
    <property type="component" value="Unassembled WGS sequence"/>
</dbReference>
<dbReference type="Gene3D" id="3.20.20.140">
    <property type="entry name" value="Metal-dependent hydrolases"/>
    <property type="match status" value="1"/>
</dbReference>
<dbReference type="InterPro" id="IPR006680">
    <property type="entry name" value="Amidohydro-rel"/>
</dbReference>
<evidence type="ECO:0000256" key="4">
    <source>
        <dbReference type="HAMAP-Rule" id="MF_01281"/>
    </source>
</evidence>
<accession>A0ABU3NXB4</accession>
<keyword evidence="7" id="KW-1185">Reference proteome</keyword>
<keyword evidence="2 4" id="KW-0378">Hydrolase</keyword>
<keyword evidence="3 4" id="KW-0862">Zinc</keyword>
<evidence type="ECO:0000256" key="2">
    <source>
        <dbReference type="ARBA" id="ARBA00022801"/>
    </source>
</evidence>
<comment type="function">
    <text evidence="4">Catalyzes the deamination of 5-methylthioadenosine and S-adenosyl-L-homocysteine into 5-methylthioinosine and S-inosyl-L-homocysteine, respectively. Is also able to deaminate adenosine.</text>
</comment>
<feature type="binding site" evidence="4">
    <location>
        <position position="62"/>
    </location>
    <ligand>
        <name>Zn(2+)</name>
        <dbReference type="ChEBI" id="CHEBI:29105"/>
    </ligand>
</feature>
<evidence type="ECO:0000256" key="3">
    <source>
        <dbReference type="ARBA" id="ARBA00022833"/>
    </source>
</evidence>
<feature type="binding site" evidence="4">
    <location>
        <position position="209"/>
    </location>
    <ligand>
        <name>substrate</name>
    </ligand>
</feature>
<dbReference type="SUPFAM" id="SSF51556">
    <property type="entry name" value="Metallo-dependent hydrolases"/>
    <property type="match status" value="1"/>
</dbReference>
<feature type="binding site" evidence="4">
    <location>
        <position position="294"/>
    </location>
    <ligand>
        <name>substrate</name>
    </ligand>
</feature>
<evidence type="ECO:0000313" key="7">
    <source>
        <dbReference type="Proteomes" id="UP001254848"/>
    </source>
</evidence>
<dbReference type="SUPFAM" id="SSF51338">
    <property type="entry name" value="Composite domain of metallo-dependent hydrolases"/>
    <property type="match status" value="1"/>
</dbReference>
<feature type="binding site" evidence="4">
    <location>
        <position position="179"/>
    </location>
    <ligand>
        <name>substrate</name>
    </ligand>
</feature>
<proteinExistence type="inferred from homology"/>
<organism evidence="6 7">
    <name type="scientific">Anaeroselena agilis</name>
    <dbReference type="NCBI Taxonomy" id="3063788"/>
    <lineage>
        <taxon>Bacteria</taxon>
        <taxon>Bacillati</taxon>
        <taxon>Bacillota</taxon>
        <taxon>Negativicutes</taxon>
        <taxon>Acetonemataceae</taxon>
        <taxon>Anaeroselena</taxon>
    </lineage>
</organism>
<comment type="caution">
    <text evidence="6">The sequence shown here is derived from an EMBL/GenBank/DDBJ whole genome shotgun (WGS) entry which is preliminary data.</text>
</comment>
<feature type="binding site" evidence="4">
    <location>
        <position position="141"/>
    </location>
    <ligand>
        <name>substrate</name>
    </ligand>
</feature>
<protein>
    <recommendedName>
        <fullName evidence="4">5-methylthioadenosine/S-adenosylhomocysteine deaminase</fullName>
        <shortName evidence="4">MTA/SAH deaminase</shortName>
        <ecNumber evidence="4">3.5.4.28</ecNumber>
        <ecNumber evidence="4">3.5.4.31</ecNumber>
    </recommendedName>
</protein>
<dbReference type="HAMAP" id="MF_01281">
    <property type="entry name" value="MTA_SAH_deamin"/>
    <property type="match status" value="1"/>
</dbReference>
<sequence length="430" mass="45182">MARILLKNGEVYADGSVTKADVAIDGSVIAGVGEVAAGWQADRVIDCTDKLILPGFVNTHTHAAMTLFRSYADDMALMEWLETKIWPAEARLTGDDVYWGTLLAIAEMIRSGTTAFADMYFFMDDVARAVAESGVRAALSRGMAGVAPTAAQALTESEAFYRDWHGGADGRITVMMGPHAPYTCPPDYIKKVTALAAKLGAEIHIHLAETTGEVAGCVKEHGKSPIALMNELGLFDLGVLAAHCVHLSAEDIAILKEKKVRVAHNPGSNMKLASGAAPVPSLLAAGVTVGIGTDGAASNNNLDMVEEMRLAALLSKVATLDPLAVPAGQAVDMATAMGAEALGLGGVTGKLAPGFKADITIVDMAASHWHPRHDRLSLLVYSAAAADVHTVMVDGKVLLDAGRLTTIDEERVKREAGARGLRLVESGRKP</sequence>
<feature type="domain" description="Amidohydrolase-related" evidence="5">
    <location>
        <begin position="52"/>
        <end position="397"/>
    </location>
</feature>
<dbReference type="InterPro" id="IPR023512">
    <property type="entry name" value="Deaminase_MtaD/DadD"/>
</dbReference>
<dbReference type="CDD" id="cd01298">
    <property type="entry name" value="ATZ_TRZ_like"/>
    <property type="match status" value="1"/>
</dbReference>
<feature type="binding site" evidence="4">
    <location>
        <position position="206"/>
    </location>
    <ligand>
        <name>Zn(2+)</name>
        <dbReference type="ChEBI" id="CHEBI:29105"/>
    </ligand>
</feature>
<dbReference type="RefSeq" id="WP_413779963.1">
    <property type="nucleotide sequence ID" value="NZ_JAUOZS010000001.1"/>
</dbReference>
<dbReference type="PANTHER" id="PTHR43794:SF11">
    <property type="entry name" value="AMIDOHYDROLASE-RELATED DOMAIN-CONTAINING PROTEIN"/>
    <property type="match status" value="1"/>
</dbReference>
<gene>
    <name evidence="4" type="primary">mtaD</name>
    <name evidence="6" type="ORF">Q4T40_09390</name>
</gene>
<feature type="binding site" evidence="4">
    <location>
        <position position="60"/>
    </location>
    <ligand>
        <name>Zn(2+)</name>
        <dbReference type="ChEBI" id="CHEBI:29105"/>
    </ligand>
</feature>
<dbReference type="InterPro" id="IPR032466">
    <property type="entry name" value="Metal_Hydrolase"/>
</dbReference>
<keyword evidence="1 4" id="KW-0479">Metal-binding</keyword>
<dbReference type="InterPro" id="IPR050287">
    <property type="entry name" value="MTA/SAH_deaminase"/>
</dbReference>
<dbReference type="PANTHER" id="PTHR43794">
    <property type="entry name" value="AMINOHYDROLASE SSNA-RELATED"/>
    <property type="match status" value="1"/>
</dbReference>
<evidence type="ECO:0000256" key="1">
    <source>
        <dbReference type="ARBA" id="ARBA00022723"/>
    </source>
</evidence>
<comment type="catalytic activity">
    <reaction evidence="4">
        <text>S-adenosyl-L-homocysteine + H2O + H(+) = S-inosyl-L-homocysteine + NH4(+)</text>
        <dbReference type="Rhea" id="RHEA:20716"/>
        <dbReference type="ChEBI" id="CHEBI:15377"/>
        <dbReference type="ChEBI" id="CHEBI:15378"/>
        <dbReference type="ChEBI" id="CHEBI:28938"/>
        <dbReference type="ChEBI" id="CHEBI:57856"/>
        <dbReference type="ChEBI" id="CHEBI:57985"/>
        <dbReference type="EC" id="3.5.4.28"/>
    </reaction>
</comment>
<comment type="cofactor">
    <cofactor evidence="4">
        <name>Zn(2+)</name>
        <dbReference type="ChEBI" id="CHEBI:29105"/>
    </cofactor>
    <text evidence="4">Binds 1 zinc ion per subunit.</text>
</comment>
<reference evidence="6 7" key="1">
    <citation type="submission" date="2023-07" db="EMBL/GenBank/DDBJ databases">
        <title>The novel representative of Negativicutes class, Anaeroselena agilis gen. nov. sp. nov.</title>
        <authorList>
            <person name="Prokofeva M.I."/>
            <person name="Elcheninov A.G."/>
            <person name="Klyukina A."/>
            <person name="Kublanov I.V."/>
            <person name="Frolov E.N."/>
            <person name="Podosokorskaya O.A."/>
        </authorList>
    </citation>
    <scope>NUCLEOTIDE SEQUENCE [LARGE SCALE GENOMIC DNA]</scope>
    <source>
        <strain evidence="6 7">4137-cl</strain>
    </source>
</reference>
<feature type="binding site" evidence="4">
    <location>
        <position position="294"/>
    </location>
    <ligand>
        <name>Zn(2+)</name>
        <dbReference type="ChEBI" id="CHEBI:29105"/>
    </ligand>
</feature>
<dbReference type="EMBL" id="JAUOZS010000001">
    <property type="protein sequence ID" value="MDT8901452.1"/>
    <property type="molecule type" value="Genomic_DNA"/>
</dbReference>
<feature type="binding site" evidence="4">
    <location>
        <position position="89"/>
    </location>
    <ligand>
        <name>substrate</name>
    </ligand>
</feature>
<evidence type="ECO:0000313" key="6">
    <source>
        <dbReference type="EMBL" id="MDT8901452.1"/>
    </source>
</evidence>
<comment type="similarity">
    <text evidence="4">Belongs to the metallo-dependent hydrolases superfamily. MTA/SAH deaminase family.</text>
</comment>
<comment type="caution">
    <text evidence="4">Lacks conserved residue(s) required for the propagation of feature annotation.</text>
</comment>